<sequence>MAAKGKKAQNLKVVEGGEKVGRGENWVGEGEKEKYSPPQEEEERILCPSLNMQGQPKRYVPTAGQHGRLSGRDASNKVKSGILFNFLRNVVEATGEHGVQEIKHDAKNCMNASKRLMRNFRAQAQLTG</sequence>
<name>W1NLT9_AMBTC</name>
<dbReference type="Gramene" id="ERM96486">
    <property type="protein sequence ID" value="ERM96486"/>
    <property type="gene ID" value="AMTR_s00001p00259020"/>
</dbReference>
<accession>W1NLT9</accession>
<keyword evidence="3" id="KW-1185">Reference proteome</keyword>
<protein>
    <submittedName>
        <fullName evidence="2">Uncharacterized protein</fullName>
    </submittedName>
</protein>
<evidence type="ECO:0000256" key="1">
    <source>
        <dbReference type="SAM" id="MobiDB-lite"/>
    </source>
</evidence>
<proteinExistence type="predicted"/>
<feature type="region of interest" description="Disordered" evidence="1">
    <location>
        <begin position="21"/>
        <end position="73"/>
    </location>
</feature>
<organism evidence="2 3">
    <name type="scientific">Amborella trichopoda</name>
    <dbReference type="NCBI Taxonomy" id="13333"/>
    <lineage>
        <taxon>Eukaryota</taxon>
        <taxon>Viridiplantae</taxon>
        <taxon>Streptophyta</taxon>
        <taxon>Embryophyta</taxon>
        <taxon>Tracheophyta</taxon>
        <taxon>Spermatophyta</taxon>
        <taxon>Magnoliopsida</taxon>
        <taxon>Amborellales</taxon>
        <taxon>Amborellaceae</taxon>
        <taxon>Amborella</taxon>
    </lineage>
</organism>
<evidence type="ECO:0000313" key="3">
    <source>
        <dbReference type="Proteomes" id="UP000017836"/>
    </source>
</evidence>
<dbReference type="EMBL" id="KI397142">
    <property type="protein sequence ID" value="ERM96486.1"/>
    <property type="molecule type" value="Genomic_DNA"/>
</dbReference>
<gene>
    <name evidence="2" type="ORF">AMTR_s00001p00259020</name>
</gene>
<dbReference type="HOGENOM" id="CLU_1962512_0_0_1"/>
<evidence type="ECO:0000313" key="2">
    <source>
        <dbReference type="EMBL" id="ERM96486.1"/>
    </source>
</evidence>
<dbReference type="Proteomes" id="UP000017836">
    <property type="component" value="Unassembled WGS sequence"/>
</dbReference>
<dbReference type="AlphaFoldDB" id="W1NLT9"/>
<reference evidence="3" key="1">
    <citation type="journal article" date="2013" name="Science">
        <title>The Amborella genome and the evolution of flowering plants.</title>
        <authorList>
            <consortium name="Amborella Genome Project"/>
        </authorList>
    </citation>
    <scope>NUCLEOTIDE SEQUENCE [LARGE SCALE GENOMIC DNA]</scope>
</reference>